<dbReference type="Proteomes" id="UP001205063">
    <property type="component" value="Unassembled WGS sequence"/>
</dbReference>
<name>A0AAW5KAG2_9FIRM</name>
<comment type="caution">
    <text evidence="2">The sequence shown here is derived from an EMBL/GenBank/DDBJ whole genome shotgun (WGS) entry which is preliminary data.</text>
</comment>
<evidence type="ECO:0000313" key="3">
    <source>
        <dbReference type="Proteomes" id="UP001205063"/>
    </source>
</evidence>
<dbReference type="GO" id="GO:0006284">
    <property type="term" value="P:base-excision repair"/>
    <property type="evidence" value="ECO:0007669"/>
    <property type="project" value="TreeGrafter"/>
</dbReference>
<dbReference type="EMBL" id="JANGAB010000005">
    <property type="protein sequence ID" value="MCQ4949926.1"/>
    <property type="molecule type" value="Genomic_DNA"/>
</dbReference>
<dbReference type="Pfam" id="PF01261">
    <property type="entry name" value="AP_endonuc_2"/>
    <property type="match status" value="1"/>
</dbReference>
<evidence type="ECO:0000313" key="2">
    <source>
        <dbReference type="EMBL" id="MCQ4949926.1"/>
    </source>
</evidence>
<sequence>MAAKFGPAGNSQSFKDQGYKATIQAPGYVEKMGLDCYEYQCGHGVRISPEAAAAFGKKAVEHGISLSLHAPYYISLSSVEEEKRQKSVEYILQSVRAAAGMGADRVVVHSGSCSKISREEALALAGDTLQRALAAMDEEGLGHVHLCPETMGKINQLGTLDEVLSLCCLDERLIPCIDFGHLNARTLGGIAQKSDYEAILLAVGERLGEGRMKGFHAHFSKIQYTEKGGEKAHLTFADTVYGPAYEPLMELICQYGCSPTFICESAGTQAEDARTMKDYYRSLQK</sequence>
<organism evidence="2 3">
    <name type="scientific">Bittarella massiliensis</name>
    <name type="common">ex Durand et al. 2017</name>
    <dbReference type="NCBI Taxonomy" id="1720313"/>
    <lineage>
        <taxon>Bacteria</taxon>
        <taxon>Bacillati</taxon>
        <taxon>Bacillota</taxon>
        <taxon>Clostridia</taxon>
        <taxon>Eubacteriales</taxon>
        <taxon>Oscillospiraceae</taxon>
        <taxon>Bittarella (ex Durand et al. 2017)</taxon>
    </lineage>
</organism>
<dbReference type="PANTHER" id="PTHR21445:SF0">
    <property type="entry name" value="APURINIC-APYRIMIDINIC ENDONUCLEASE"/>
    <property type="match status" value="1"/>
</dbReference>
<dbReference type="SMART" id="SM00518">
    <property type="entry name" value="AP2Ec"/>
    <property type="match status" value="1"/>
</dbReference>
<dbReference type="RefSeq" id="WP_256136337.1">
    <property type="nucleotide sequence ID" value="NZ_JANGAB010000005.1"/>
</dbReference>
<proteinExistence type="predicted"/>
<protein>
    <submittedName>
        <fullName evidence="2">TIM barrel protein</fullName>
    </submittedName>
</protein>
<dbReference type="GO" id="GO:0003906">
    <property type="term" value="F:DNA-(apurinic or apyrimidinic site) endonuclease activity"/>
    <property type="evidence" value="ECO:0007669"/>
    <property type="project" value="TreeGrafter"/>
</dbReference>
<accession>A0AAW5KAG2</accession>
<dbReference type="InterPro" id="IPR013022">
    <property type="entry name" value="Xyl_isomerase-like_TIM-brl"/>
</dbReference>
<evidence type="ECO:0000259" key="1">
    <source>
        <dbReference type="Pfam" id="PF01261"/>
    </source>
</evidence>
<feature type="domain" description="Xylose isomerase-like TIM barrel" evidence="1">
    <location>
        <begin position="29"/>
        <end position="268"/>
    </location>
</feature>
<dbReference type="GO" id="GO:0008270">
    <property type="term" value="F:zinc ion binding"/>
    <property type="evidence" value="ECO:0007669"/>
    <property type="project" value="InterPro"/>
</dbReference>
<reference evidence="2" key="1">
    <citation type="submission" date="2022-06" db="EMBL/GenBank/DDBJ databases">
        <title>Isolation of gut microbiota from human fecal samples.</title>
        <authorList>
            <person name="Pamer E.G."/>
            <person name="Barat B."/>
            <person name="Waligurski E."/>
            <person name="Medina S."/>
            <person name="Paddock L."/>
            <person name="Mostad J."/>
        </authorList>
    </citation>
    <scope>NUCLEOTIDE SEQUENCE</scope>
    <source>
        <strain evidence="2">DFI.7.96</strain>
    </source>
</reference>
<dbReference type="PANTHER" id="PTHR21445">
    <property type="entry name" value="ENDONUCLEASE IV ENDODEOXYRIBONUCLEASE IV"/>
    <property type="match status" value="1"/>
</dbReference>
<dbReference type="Gene3D" id="3.20.20.150">
    <property type="entry name" value="Divalent-metal-dependent TIM barrel enzymes"/>
    <property type="match status" value="1"/>
</dbReference>
<dbReference type="GO" id="GO:0003677">
    <property type="term" value="F:DNA binding"/>
    <property type="evidence" value="ECO:0007669"/>
    <property type="project" value="InterPro"/>
</dbReference>
<dbReference type="SUPFAM" id="SSF51658">
    <property type="entry name" value="Xylose isomerase-like"/>
    <property type="match status" value="1"/>
</dbReference>
<dbReference type="InterPro" id="IPR036237">
    <property type="entry name" value="Xyl_isomerase-like_sf"/>
</dbReference>
<dbReference type="InterPro" id="IPR001719">
    <property type="entry name" value="AP_endonuc_2"/>
</dbReference>
<dbReference type="AlphaFoldDB" id="A0AAW5KAG2"/>
<dbReference type="GO" id="GO:0008081">
    <property type="term" value="F:phosphoric diester hydrolase activity"/>
    <property type="evidence" value="ECO:0007669"/>
    <property type="project" value="TreeGrafter"/>
</dbReference>
<gene>
    <name evidence="2" type="ORF">NE646_09670</name>
</gene>